<accession>A0A917LF47</accession>
<reference evidence="1" key="2">
    <citation type="submission" date="2020-09" db="EMBL/GenBank/DDBJ databases">
        <authorList>
            <person name="Sun Q."/>
            <person name="Zhou Y."/>
        </authorList>
    </citation>
    <scope>NUCLEOTIDE SEQUENCE</scope>
    <source>
        <strain evidence="1">CGMCC 1.12987</strain>
    </source>
</reference>
<organism evidence="1 2">
    <name type="scientific">Paenibacillus abyssi</name>
    <dbReference type="NCBI Taxonomy" id="1340531"/>
    <lineage>
        <taxon>Bacteria</taxon>
        <taxon>Bacillati</taxon>
        <taxon>Bacillota</taxon>
        <taxon>Bacilli</taxon>
        <taxon>Bacillales</taxon>
        <taxon>Paenibacillaceae</taxon>
        <taxon>Paenibacillus</taxon>
    </lineage>
</organism>
<evidence type="ECO:0000313" key="1">
    <source>
        <dbReference type="EMBL" id="GGG16817.1"/>
    </source>
</evidence>
<sequence>MIQFSANAQFSVEPQKKQGASHVIVDDLWETAPCQQSEIALSAFCVWMMLNQDGIYLRE</sequence>
<dbReference type="AlphaFoldDB" id="A0A917LF47"/>
<protein>
    <submittedName>
        <fullName evidence="1">Uncharacterized protein</fullName>
    </submittedName>
</protein>
<gene>
    <name evidence="1" type="ORF">GCM10010916_37080</name>
</gene>
<reference evidence="1" key="1">
    <citation type="journal article" date="2014" name="Int. J. Syst. Evol. Microbiol.">
        <title>Complete genome sequence of Corynebacterium casei LMG S-19264T (=DSM 44701T), isolated from a smear-ripened cheese.</title>
        <authorList>
            <consortium name="US DOE Joint Genome Institute (JGI-PGF)"/>
            <person name="Walter F."/>
            <person name="Albersmeier A."/>
            <person name="Kalinowski J."/>
            <person name="Ruckert C."/>
        </authorList>
    </citation>
    <scope>NUCLEOTIDE SEQUENCE</scope>
    <source>
        <strain evidence="1">CGMCC 1.12987</strain>
    </source>
</reference>
<dbReference type="Proteomes" id="UP000644756">
    <property type="component" value="Unassembled WGS sequence"/>
</dbReference>
<name>A0A917LF47_9BACL</name>
<dbReference type="EMBL" id="BMGR01000013">
    <property type="protein sequence ID" value="GGG16817.1"/>
    <property type="molecule type" value="Genomic_DNA"/>
</dbReference>
<proteinExistence type="predicted"/>
<evidence type="ECO:0000313" key="2">
    <source>
        <dbReference type="Proteomes" id="UP000644756"/>
    </source>
</evidence>
<comment type="caution">
    <text evidence="1">The sequence shown here is derived from an EMBL/GenBank/DDBJ whole genome shotgun (WGS) entry which is preliminary data.</text>
</comment>
<keyword evidence="2" id="KW-1185">Reference proteome</keyword>